<gene>
    <name evidence="1" type="ORF">EVAR_86751_1</name>
</gene>
<reference evidence="1 2" key="1">
    <citation type="journal article" date="2019" name="Commun. Biol.">
        <title>The bagworm genome reveals a unique fibroin gene that provides high tensile strength.</title>
        <authorList>
            <person name="Kono N."/>
            <person name="Nakamura H."/>
            <person name="Ohtoshi R."/>
            <person name="Tomita M."/>
            <person name="Numata K."/>
            <person name="Arakawa K."/>
        </authorList>
    </citation>
    <scope>NUCLEOTIDE SEQUENCE [LARGE SCALE GENOMIC DNA]</scope>
</reference>
<accession>A0A4C1VZR4</accession>
<comment type="caution">
    <text evidence="1">The sequence shown here is derived from an EMBL/GenBank/DDBJ whole genome shotgun (WGS) entry which is preliminary data.</text>
</comment>
<evidence type="ECO:0000313" key="2">
    <source>
        <dbReference type="Proteomes" id="UP000299102"/>
    </source>
</evidence>
<dbReference type="EMBL" id="BGZK01000454">
    <property type="protein sequence ID" value="GBP44528.1"/>
    <property type="molecule type" value="Genomic_DNA"/>
</dbReference>
<name>A0A4C1VZR4_EUMVA</name>
<sequence>MNGKKGEPTKLEIPGIECTPYQFSSAAPSRDSFSEFPFEMIEQGKGGLNFNFANVQCPKCKCVVQVVLLLPPLWGYCAELFNSEEKLF</sequence>
<protein>
    <submittedName>
        <fullName evidence="1">Uncharacterized protein</fullName>
    </submittedName>
</protein>
<organism evidence="1 2">
    <name type="scientific">Eumeta variegata</name>
    <name type="common">Bagworm moth</name>
    <name type="synonym">Eumeta japonica</name>
    <dbReference type="NCBI Taxonomy" id="151549"/>
    <lineage>
        <taxon>Eukaryota</taxon>
        <taxon>Metazoa</taxon>
        <taxon>Ecdysozoa</taxon>
        <taxon>Arthropoda</taxon>
        <taxon>Hexapoda</taxon>
        <taxon>Insecta</taxon>
        <taxon>Pterygota</taxon>
        <taxon>Neoptera</taxon>
        <taxon>Endopterygota</taxon>
        <taxon>Lepidoptera</taxon>
        <taxon>Glossata</taxon>
        <taxon>Ditrysia</taxon>
        <taxon>Tineoidea</taxon>
        <taxon>Psychidae</taxon>
        <taxon>Oiketicinae</taxon>
        <taxon>Eumeta</taxon>
    </lineage>
</organism>
<dbReference type="Proteomes" id="UP000299102">
    <property type="component" value="Unassembled WGS sequence"/>
</dbReference>
<proteinExistence type="predicted"/>
<evidence type="ECO:0000313" key="1">
    <source>
        <dbReference type="EMBL" id="GBP44528.1"/>
    </source>
</evidence>
<keyword evidence="2" id="KW-1185">Reference proteome</keyword>
<dbReference type="AlphaFoldDB" id="A0A4C1VZR4"/>